<evidence type="ECO:0008006" key="3">
    <source>
        <dbReference type="Google" id="ProtNLM"/>
    </source>
</evidence>
<keyword evidence="2" id="KW-1185">Reference proteome</keyword>
<name>I1YGI7_METFJ</name>
<reference evidence="1 2" key="1">
    <citation type="journal article" date="2012" name="J. Bacteriol.">
        <title>Complete genome sequences of Methylophaga sp. strain JAM1 and Methylophaga sp. strain JAM7.</title>
        <authorList>
            <person name="Villeneuve C."/>
            <person name="Martineau C."/>
            <person name="Mauffrey F."/>
            <person name="Villemur R."/>
        </authorList>
    </citation>
    <scope>NUCLEOTIDE SEQUENCE [LARGE SCALE GENOMIC DNA]</scope>
    <source>
        <strain evidence="1 2">JAM7</strain>
    </source>
</reference>
<accession>I1YGI7</accession>
<dbReference type="Pfam" id="PF05258">
    <property type="entry name" value="DciA"/>
    <property type="match status" value="1"/>
</dbReference>
<dbReference type="OrthoDB" id="5767011at2"/>
<dbReference type="Proteomes" id="UP000009145">
    <property type="component" value="Chromosome"/>
</dbReference>
<proteinExistence type="predicted"/>
<dbReference type="KEGG" id="mec:Q7C_861"/>
<dbReference type="HOGENOM" id="CLU_1747493_0_0_6"/>
<evidence type="ECO:0000313" key="1">
    <source>
        <dbReference type="EMBL" id="AFJ02030.1"/>
    </source>
</evidence>
<dbReference type="PATRIC" id="fig|754477.3.peg.850"/>
<dbReference type="RefSeq" id="WP_014703451.1">
    <property type="nucleotide sequence ID" value="NC_017856.1"/>
</dbReference>
<sequence length="149" mass="17122">MSEKPRLLSALFQHHPHLLQLHSRAQKLTQLDYHMQAILPANFAGRCRLVNRDLDHIMVIADTAAIASLLRFQSRKICQHLSDQLHQQISKMTVKVRPDFATLPARPRLKNQLKLTHEHVSLLEQTAEQISDIKLKTALFRLAKRGSKT</sequence>
<dbReference type="EMBL" id="CP003380">
    <property type="protein sequence ID" value="AFJ02030.1"/>
    <property type="molecule type" value="Genomic_DNA"/>
</dbReference>
<organism evidence="1 2">
    <name type="scientific">Methylophaga frappieri (strain ATCC BAA-2434 / DSM 25690 / JAM7)</name>
    <dbReference type="NCBI Taxonomy" id="754477"/>
    <lineage>
        <taxon>Bacteria</taxon>
        <taxon>Pseudomonadati</taxon>
        <taxon>Pseudomonadota</taxon>
        <taxon>Gammaproteobacteria</taxon>
        <taxon>Thiotrichales</taxon>
        <taxon>Piscirickettsiaceae</taxon>
        <taxon>Methylophaga</taxon>
    </lineage>
</organism>
<evidence type="ECO:0000313" key="2">
    <source>
        <dbReference type="Proteomes" id="UP000009145"/>
    </source>
</evidence>
<dbReference type="AlphaFoldDB" id="I1YGI7"/>
<dbReference type="InterPro" id="IPR007922">
    <property type="entry name" value="DciA-like"/>
</dbReference>
<dbReference type="eggNOG" id="COG4701">
    <property type="taxonomic scope" value="Bacteria"/>
</dbReference>
<protein>
    <recommendedName>
        <fullName evidence="3">DUF721 domain-containing protein</fullName>
    </recommendedName>
</protein>
<gene>
    <name evidence="1" type="ordered locus">Q7C_861</name>
</gene>